<evidence type="ECO:0000256" key="4">
    <source>
        <dbReference type="ARBA" id="ARBA00022692"/>
    </source>
</evidence>
<reference evidence="12 13" key="1">
    <citation type="submission" date="2016-08" db="EMBL/GenBank/DDBJ databases">
        <authorList>
            <person name="Seilhamer J.J."/>
        </authorList>
    </citation>
    <scope>NUCLEOTIDE SEQUENCE [LARGE SCALE GENOMIC DNA]</scope>
    <source>
        <strain evidence="12 13">KCTC 42603</strain>
    </source>
</reference>
<dbReference type="AlphaFoldDB" id="A0A1E7Z9R2"/>
<keyword evidence="5" id="KW-0378">Hydrolase</keyword>
<evidence type="ECO:0000256" key="6">
    <source>
        <dbReference type="ARBA" id="ARBA00022989"/>
    </source>
</evidence>
<evidence type="ECO:0000256" key="8">
    <source>
        <dbReference type="ARBA" id="ARBA00032707"/>
    </source>
</evidence>
<dbReference type="RefSeq" id="WP_070125834.1">
    <property type="nucleotide sequence ID" value="NZ_MDHN01000029.1"/>
</dbReference>
<feature type="transmembrane region" description="Helical" evidence="10">
    <location>
        <begin position="59"/>
        <end position="78"/>
    </location>
</feature>
<protein>
    <recommendedName>
        <fullName evidence="2">undecaprenyl-diphosphate phosphatase</fullName>
        <ecNumber evidence="2">3.6.1.27</ecNumber>
    </recommendedName>
    <alternativeName>
        <fullName evidence="8">Undecaprenyl pyrophosphate phosphatase</fullName>
    </alternativeName>
</protein>
<comment type="subcellular location">
    <subcellularLocation>
        <location evidence="1">Cell membrane</location>
        <topology evidence="1">Multi-pass membrane protein</topology>
    </subcellularLocation>
</comment>
<keyword evidence="13" id="KW-1185">Reference proteome</keyword>
<dbReference type="InterPro" id="IPR000326">
    <property type="entry name" value="PAP2/HPO"/>
</dbReference>
<dbReference type="SMART" id="SM00014">
    <property type="entry name" value="acidPPc"/>
    <property type="match status" value="1"/>
</dbReference>
<evidence type="ECO:0000256" key="7">
    <source>
        <dbReference type="ARBA" id="ARBA00023136"/>
    </source>
</evidence>
<evidence type="ECO:0000256" key="9">
    <source>
        <dbReference type="ARBA" id="ARBA00047594"/>
    </source>
</evidence>
<evidence type="ECO:0000256" key="1">
    <source>
        <dbReference type="ARBA" id="ARBA00004651"/>
    </source>
</evidence>
<evidence type="ECO:0000256" key="3">
    <source>
        <dbReference type="ARBA" id="ARBA00022475"/>
    </source>
</evidence>
<dbReference type="InterPro" id="IPR036938">
    <property type="entry name" value="PAP2/HPO_sf"/>
</dbReference>
<evidence type="ECO:0000259" key="11">
    <source>
        <dbReference type="SMART" id="SM00014"/>
    </source>
</evidence>
<gene>
    <name evidence="12" type="ORF">BFC18_13465</name>
</gene>
<evidence type="ECO:0000313" key="12">
    <source>
        <dbReference type="EMBL" id="OFC70191.1"/>
    </source>
</evidence>
<dbReference type="Gene3D" id="1.20.144.10">
    <property type="entry name" value="Phosphatidic acid phosphatase type 2/haloperoxidase"/>
    <property type="match status" value="1"/>
</dbReference>
<feature type="transmembrane region" description="Helical" evidence="10">
    <location>
        <begin position="113"/>
        <end position="134"/>
    </location>
</feature>
<dbReference type="GO" id="GO:0005886">
    <property type="term" value="C:plasma membrane"/>
    <property type="evidence" value="ECO:0007669"/>
    <property type="project" value="UniProtKB-SubCell"/>
</dbReference>
<sequence>MLNRKSLTKADTDLFYWLYRRTQKRNCTAIVWLSKTGDGYLYFAIGLLLWAFEPEFGELFLYTALMAYALELPVYVVLKRMFKRPRPCDFLHNLNAHVTPSDKFSLPSGHTAAAWLMASIVAHFYPPFAVVAYSWAALIGLSRILLGVHYPTDVIAGALLGLTIASASLTILG</sequence>
<evidence type="ECO:0000256" key="5">
    <source>
        <dbReference type="ARBA" id="ARBA00022801"/>
    </source>
</evidence>
<keyword evidence="6 10" id="KW-1133">Transmembrane helix</keyword>
<evidence type="ECO:0000313" key="13">
    <source>
        <dbReference type="Proteomes" id="UP000175691"/>
    </source>
</evidence>
<dbReference type="PANTHER" id="PTHR14969:SF62">
    <property type="entry name" value="DECAPRENYLPHOSPHORYL-5-PHOSPHORIBOSE PHOSPHATASE RV3807C-RELATED"/>
    <property type="match status" value="1"/>
</dbReference>
<dbReference type="EC" id="3.6.1.27" evidence="2"/>
<feature type="transmembrane region" description="Helical" evidence="10">
    <location>
        <begin position="29"/>
        <end position="53"/>
    </location>
</feature>
<dbReference type="PANTHER" id="PTHR14969">
    <property type="entry name" value="SPHINGOSINE-1-PHOSPHATE PHOSPHOHYDROLASE"/>
    <property type="match status" value="1"/>
</dbReference>
<feature type="transmembrane region" description="Helical" evidence="10">
    <location>
        <begin position="154"/>
        <end position="172"/>
    </location>
</feature>
<keyword evidence="7 10" id="KW-0472">Membrane</keyword>
<dbReference type="STRING" id="1656094.BFC18_13465"/>
<proteinExistence type="predicted"/>
<dbReference type="OrthoDB" id="9780507at2"/>
<evidence type="ECO:0000256" key="10">
    <source>
        <dbReference type="SAM" id="Phobius"/>
    </source>
</evidence>
<comment type="caution">
    <text evidence="12">The sequence shown here is derived from an EMBL/GenBank/DDBJ whole genome shotgun (WGS) entry which is preliminary data.</text>
</comment>
<keyword evidence="3" id="KW-1003">Cell membrane</keyword>
<organism evidence="12 13">
    <name type="scientific">Alteromonas confluentis</name>
    <dbReference type="NCBI Taxonomy" id="1656094"/>
    <lineage>
        <taxon>Bacteria</taxon>
        <taxon>Pseudomonadati</taxon>
        <taxon>Pseudomonadota</taxon>
        <taxon>Gammaproteobacteria</taxon>
        <taxon>Alteromonadales</taxon>
        <taxon>Alteromonadaceae</taxon>
        <taxon>Alteromonas/Salinimonas group</taxon>
        <taxon>Alteromonas</taxon>
    </lineage>
</organism>
<dbReference type="Pfam" id="PF01569">
    <property type="entry name" value="PAP2"/>
    <property type="match status" value="1"/>
</dbReference>
<comment type="catalytic activity">
    <reaction evidence="9">
        <text>di-trans,octa-cis-undecaprenyl diphosphate + H2O = di-trans,octa-cis-undecaprenyl phosphate + phosphate + H(+)</text>
        <dbReference type="Rhea" id="RHEA:28094"/>
        <dbReference type="ChEBI" id="CHEBI:15377"/>
        <dbReference type="ChEBI" id="CHEBI:15378"/>
        <dbReference type="ChEBI" id="CHEBI:43474"/>
        <dbReference type="ChEBI" id="CHEBI:58405"/>
        <dbReference type="ChEBI" id="CHEBI:60392"/>
        <dbReference type="EC" id="3.6.1.27"/>
    </reaction>
</comment>
<dbReference type="GO" id="GO:0050380">
    <property type="term" value="F:undecaprenyl-diphosphatase activity"/>
    <property type="evidence" value="ECO:0007669"/>
    <property type="project" value="UniProtKB-EC"/>
</dbReference>
<evidence type="ECO:0000256" key="2">
    <source>
        <dbReference type="ARBA" id="ARBA00012374"/>
    </source>
</evidence>
<keyword evidence="4 10" id="KW-0812">Transmembrane</keyword>
<dbReference type="EMBL" id="MDHN01000029">
    <property type="protein sequence ID" value="OFC70191.1"/>
    <property type="molecule type" value="Genomic_DNA"/>
</dbReference>
<feature type="domain" description="Phosphatidic acid phosphatase type 2/haloperoxidase" evidence="11">
    <location>
        <begin position="59"/>
        <end position="169"/>
    </location>
</feature>
<dbReference type="Proteomes" id="UP000175691">
    <property type="component" value="Unassembled WGS sequence"/>
</dbReference>
<dbReference type="SUPFAM" id="SSF48317">
    <property type="entry name" value="Acid phosphatase/Vanadium-dependent haloperoxidase"/>
    <property type="match status" value="1"/>
</dbReference>
<accession>A0A1E7Z9R2</accession>
<name>A0A1E7Z9R2_9ALTE</name>